<keyword evidence="2" id="KW-0732">Signal</keyword>
<feature type="compositionally biased region" description="Pro residues" evidence="1">
    <location>
        <begin position="78"/>
        <end position="96"/>
    </location>
</feature>
<feature type="compositionally biased region" description="Basic and acidic residues" evidence="1">
    <location>
        <begin position="259"/>
        <end position="271"/>
    </location>
</feature>
<feature type="chain" id="PRO_5042486077" evidence="2">
    <location>
        <begin position="21"/>
        <end position="326"/>
    </location>
</feature>
<feature type="region of interest" description="Disordered" evidence="1">
    <location>
        <begin position="259"/>
        <end position="326"/>
    </location>
</feature>
<reference evidence="3" key="1">
    <citation type="submission" date="2025-08" db="UniProtKB">
        <authorList>
            <consortium name="RefSeq"/>
        </authorList>
    </citation>
    <scope>IDENTIFICATION</scope>
</reference>
<organism evidence="3">
    <name type="scientific">Papilio xuthus</name>
    <name type="common">Asian swallowtail butterfly</name>
    <dbReference type="NCBI Taxonomy" id="66420"/>
    <lineage>
        <taxon>Eukaryota</taxon>
        <taxon>Metazoa</taxon>
        <taxon>Ecdysozoa</taxon>
        <taxon>Arthropoda</taxon>
        <taxon>Hexapoda</taxon>
        <taxon>Insecta</taxon>
        <taxon>Pterygota</taxon>
        <taxon>Neoptera</taxon>
        <taxon>Endopterygota</taxon>
        <taxon>Lepidoptera</taxon>
        <taxon>Glossata</taxon>
        <taxon>Ditrysia</taxon>
        <taxon>Papilionoidea</taxon>
        <taxon>Papilionidae</taxon>
        <taxon>Papilioninae</taxon>
        <taxon>Papilio</taxon>
    </lineage>
</organism>
<feature type="compositionally biased region" description="Basic residues" evidence="1">
    <location>
        <begin position="302"/>
        <end position="318"/>
    </location>
</feature>
<sequence length="326" mass="36648">MRWRISFIYMIAVKIITSMAKEEELPLCPTEVNYLPQSLPMHCRMPRHADYPVYPGALPNLTFPPLPPGFQGLVPDKLPQPAPGTAPGAPPRGAPMPMPMPMHVPMMPMPMPAPAAAHKLPVIVMPFYSPDGASKRDLDDTGRHTQRKKKKRIHRKRKPRRHSHTESGTDTSDDEDWSADTHESSSAESDAGWWAGRRSGGRARGRAQSGAGGHRVHRNKKALLHPILQYVTEDGYVIYEKKISKNQANDWLQNKKEENLRGYNEAPKEEDRDKEEENEVVRGVQAGEETHTAILGGENKTKIKSYKNPHRRKSKKASKSKDNDDG</sequence>
<dbReference type="KEGG" id="pxu:106117309"/>
<feature type="compositionally biased region" description="Basic and acidic residues" evidence="1">
    <location>
        <begin position="133"/>
        <end position="143"/>
    </location>
</feature>
<evidence type="ECO:0000256" key="2">
    <source>
        <dbReference type="SAM" id="SignalP"/>
    </source>
</evidence>
<proteinExistence type="predicted"/>
<dbReference type="RefSeq" id="XP_013167010.1">
    <property type="nucleotide sequence ID" value="XM_013311556.1"/>
</dbReference>
<feature type="region of interest" description="Disordered" evidence="1">
    <location>
        <begin position="74"/>
        <end position="96"/>
    </location>
</feature>
<dbReference type="AlphaFoldDB" id="A0AAJ7E8F7"/>
<evidence type="ECO:0000256" key="1">
    <source>
        <dbReference type="SAM" id="MobiDB-lite"/>
    </source>
</evidence>
<dbReference type="GeneID" id="106117309"/>
<feature type="compositionally biased region" description="Basic residues" evidence="1">
    <location>
        <begin position="144"/>
        <end position="163"/>
    </location>
</feature>
<gene>
    <name evidence="3" type="primary">LOC106117309</name>
</gene>
<name>A0AAJ7E8F7_PAPXU</name>
<protein>
    <submittedName>
        <fullName evidence="3">Uncharacterized protein LOC106117309</fullName>
    </submittedName>
</protein>
<accession>A0AAJ7E8F7</accession>
<feature type="signal peptide" evidence="2">
    <location>
        <begin position="1"/>
        <end position="20"/>
    </location>
</feature>
<dbReference type="Proteomes" id="UP000694872">
    <property type="component" value="Unplaced"/>
</dbReference>
<evidence type="ECO:0000313" key="3">
    <source>
        <dbReference type="RefSeq" id="XP_013167010.1"/>
    </source>
</evidence>
<feature type="region of interest" description="Disordered" evidence="1">
    <location>
        <begin position="132"/>
        <end position="218"/>
    </location>
</feature>